<dbReference type="EMBL" id="BK032506">
    <property type="protein sequence ID" value="DAF43427.1"/>
    <property type="molecule type" value="Genomic_DNA"/>
</dbReference>
<feature type="transmembrane region" description="Helical" evidence="1">
    <location>
        <begin position="20"/>
        <end position="43"/>
    </location>
</feature>
<sequence>MLIHPRFSVPFHPRITLGTIFNSGLTLSIVSNTLGSVIFIQLLRVTVAVSR</sequence>
<keyword evidence="1" id="KW-1133">Transmembrane helix</keyword>
<keyword evidence="1" id="KW-0812">Transmembrane</keyword>
<keyword evidence="1" id="KW-0472">Membrane</keyword>
<reference evidence="2" key="1">
    <citation type="journal article" date="2021" name="Proc. Natl. Acad. Sci. U.S.A.">
        <title>A Catalog of Tens of Thousands of Viruses from Human Metagenomes Reveals Hidden Associations with Chronic Diseases.</title>
        <authorList>
            <person name="Tisza M.J."/>
            <person name="Buck C.B."/>
        </authorList>
    </citation>
    <scope>NUCLEOTIDE SEQUENCE</scope>
    <source>
        <strain evidence="2">CtEJG5</strain>
    </source>
</reference>
<proteinExistence type="predicted"/>
<accession>A0A8S5RY39</accession>
<protein>
    <submittedName>
        <fullName evidence="2">Uncharacterized protein</fullName>
    </submittedName>
</protein>
<organism evidence="2">
    <name type="scientific">Siphoviridae sp. ctEJG5</name>
    <dbReference type="NCBI Taxonomy" id="2827814"/>
    <lineage>
        <taxon>Viruses</taxon>
        <taxon>Duplodnaviria</taxon>
        <taxon>Heunggongvirae</taxon>
        <taxon>Uroviricota</taxon>
        <taxon>Caudoviricetes</taxon>
    </lineage>
</organism>
<evidence type="ECO:0000256" key="1">
    <source>
        <dbReference type="SAM" id="Phobius"/>
    </source>
</evidence>
<evidence type="ECO:0000313" key="2">
    <source>
        <dbReference type="EMBL" id="DAF43427.1"/>
    </source>
</evidence>
<name>A0A8S5RY39_9CAUD</name>